<dbReference type="Pfam" id="PF07705">
    <property type="entry name" value="CARDB"/>
    <property type="match status" value="1"/>
</dbReference>
<dbReference type="RefSeq" id="XP_013899329.1">
    <property type="nucleotide sequence ID" value="XM_014043875.1"/>
</dbReference>
<proteinExistence type="predicted"/>
<dbReference type="Proteomes" id="UP000054498">
    <property type="component" value="Unassembled WGS sequence"/>
</dbReference>
<dbReference type="GeneID" id="25740530"/>
<evidence type="ECO:0000313" key="3">
    <source>
        <dbReference type="EMBL" id="KIZ00310.1"/>
    </source>
</evidence>
<feature type="signal peptide" evidence="1">
    <location>
        <begin position="1"/>
        <end position="21"/>
    </location>
</feature>
<reference evidence="3 4" key="1">
    <citation type="journal article" date="2013" name="BMC Genomics">
        <title>Reconstruction of the lipid metabolism for the microalga Monoraphidium neglectum from its genome sequence reveals characteristics suitable for biofuel production.</title>
        <authorList>
            <person name="Bogen C."/>
            <person name="Al-Dilaimi A."/>
            <person name="Albersmeier A."/>
            <person name="Wichmann J."/>
            <person name="Grundmann M."/>
            <person name="Rupp O."/>
            <person name="Lauersen K.J."/>
            <person name="Blifernez-Klassen O."/>
            <person name="Kalinowski J."/>
            <person name="Goesmann A."/>
            <person name="Mussgnug J.H."/>
            <person name="Kruse O."/>
        </authorList>
    </citation>
    <scope>NUCLEOTIDE SEQUENCE [LARGE SCALE GENOMIC DNA]</scope>
    <source>
        <strain evidence="3 4">SAG 48.87</strain>
    </source>
</reference>
<accession>A0A0D2MAJ8</accession>
<keyword evidence="1" id="KW-0732">Signal</keyword>
<evidence type="ECO:0000259" key="2">
    <source>
        <dbReference type="Pfam" id="PF07705"/>
    </source>
</evidence>
<feature type="domain" description="CARDB" evidence="2">
    <location>
        <begin position="162"/>
        <end position="276"/>
    </location>
</feature>
<gene>
    <name evidence="3" type="ORF">MNEG_7654</name>
</gene>
<dbReference type="AlphaFoldDB" id="A0A0D2MAJ8"/>
<dbReference type="KEGG" id="mng:MNEG_7654"/>
<dbReference type="Gene3D" id="2.60.40.10">
    <property type="entry name" value="Immunoglobulins"/>
    <property type="match status" value="2"/>
</dbReference>
<dbReference type="EMBL" id="KK101594">
    <property type="protein sequence ID" value="KIZ00310.1"/>
    <property type="molecule type" value="Genomic_DNA"/>
</dbReference>
<evidence type="ECO:0000313" key="4">
    <source>
        <dbReference type="Proteomes" id="UP000054498"/>
    </source>
</evidence>
<dbReference type="InterPro" id="IPR013783">
    <property type="entry name" value="Ig-like_fold"/>
</dbReference>
<dbReference type="InterPro" id="IPR011635">
    <property type="entry name" value="CARDB"/>
</dbReference>
<organism evidence="3 4">
    <name type="scientific">Monoraphidium neglectum</name>
    <dbReference type="NCBI Taxonomy" id="145388"/>
    <lineage>
        <taxon>Eukaryota</taxon>
        <taxon>Viridiplantae</taxon>
        <taxon>Chlorophyta</taxon>
        <taxon>core chlorophytes</taxon>
        <taxon>Chlorophyceae</taxon>
        <taxon>CS clade</taxon>
        <taxon>Sphaeropleales</taxon>
        <taxon>Selenastraceae</taxon>
        <taxon>Monoraphidium</taxon>
    </lineage>
</organism>
<protein>
    <recommendedName>
        <fullName evidence="2">CARDB domain-containing protein</fullName>
    </recommendedName>
</protein>
<evidence type="ECO:0000256" key="1">
    <source>
        <dbReference type="SAM" id="SignalP"/>
    </source>
</evidence>
<keyword evidence="4" id="KW-1185">Reference proteome</keyword>
<name>A0A0D2MAJ8_9CHLO</name>
<feature type="chain" id="PRO_5002247062" description="CARDB domain-containing protein" evidence="1">
    <location>
        <begin position="22"/>
        <end position="426"/>
    </location>
</feature>
<sequence>MTLTVALALLLAAGCTSFASGKVVVIPHRPNYEFINDADTIPINPVAGQPLSILVRIRNRADTNVISPATNLTILVYGSSGTGTTLPCGAVGNVTVKIPKIRGGKVYKKLFKDLLTAPLLTAPATRATRSLRMFVDSNCAVNETREDDNQRTVSFVVTAVPTPDLRVRFAWAAGAGPRGVLFNKTFTFKVVVYNGGSLEAKIGTVRAWANRASTPGCAQIADLIILSDTVLKPGKNKTLTLKDLKPPTTLGWATLKVLVDAECATQEISESNQVASHQYRVVSEPLPEFQLINHALIGGLQPSNRVDFVLYFINSGMLPGVINTVSLLQNSKGVQTPLSCASAAAPGAGWVSLPPFTKKLRVGGILKVTFLNVTLPSTEDASYNTLVIPDSGCLTPELSEGFLSQRGSSDTVDAFKISYTVNEGDP</sequence>